<dbReference type="SMART" id="SM00530">
    <property type="entry name" value="HTH_XRE"/>
    <property type="match status" value="1"/>
</dbReference>
<organism evidence="2 3">
    <name type="scientific">Bacillus thuringiensis</name>
    <dbReference type="NCBI Taxonomy" id="1428"/>
    <lineage>
        <taxon>Bacteria</taxon>
        <taxon>Bacillati</taxon>
        <taxon>Bacillota</taxon>
        <taxon>Bacilli</taxon>
        <taxon>Bacillales</taxon>
        <taxon>Bacillaceae</taxon>
        <taxon>Bacillus</taxon>
        <taxon>Bacillus cereus group</taxon>
    </lineage>
</organism>
<sequence>MNKEHAIELISMKIKLIRTEKRYTQDKMAEVLGISKKTLVQIEKGRTNAGWTNTVAICALFRDSEVLQNTLGDDPLVVIETMAHNSTNNFKEKTLGGKVWWKQIQEKGNFRLQQNLISQHYRILDRQDYRWFNSFDLEETLNQLNKLATNSEHQITRTTMSENK</sequence>
<evidence type="ECO:0000259" key="1">
    <source>
        <dbReference type="PROSITE" id="PS50943"/>
    </source>
</evidence>
<dbReference type="RefSeq" id="WP_001031006.1">
    <property type="nucleotide sequence ID" value="NZ_CP015350.1"/>
</dbReference>
<dbReference type="PROSITE" id="PS50943">
    <property type="entry name" value="HTH_CROC1"/>
    <property type="match status" value="1"/>
</dbReference>
<evidence type="ECO:0000313" key="3">
    <source>
        <dbReference type="Proteomes" id="UP000194143"/>
    </source>
</evidence>
<dbReference type="Gene3D" id="1.10.260.40">
    <property type="entry name" value="lambda repressor-like DNA-binding domains"/>
    <property type="match status" value="1"/>
</dbReference>
<dbReference type="SUPFAM" id="SSF47413">
    <property type="entry name" value="lambda repressor-like DNA-binding domains"/>
    <property type="match status" value="1"/>
</dbReference>
<dbReference type="CDD" id="cd00093">
    <property type="entry name" value="HTH_XRE"/>
    <property type="match status" value="1"/>
</dbReference>
<accession>A0A1B1L6G5</accession>
<protein>
    <submittedName>
        <fullName evidence="2">Transcriptional regulator</fullName>
    </submittedName>
</protein>
<name>A0A1B1L6G5_BACTU</name>
<dbReference type="EMBL" id="CP021061">
    <property type="protein sequence ID" value="ARP58020.1"/>
    <property type="molecule type" value="Genomic_DNA"/>
</dbReference>
<dbReference type="SMR" id="A0A1B1L6G5"/>
<dbReference type="InterPro" id="IPR001387">
    <property type="entry name" value="Cro/C1-type_HTH"/>
</dbReference>
<gene>
    <name evidence="2" type="ORF">CAB88_13515</name>
</gene>
<reference evidence="2 3" key="1">
    <citation type="submission" date="2017-04" db="EMBL/GenBank/DDBJ databases">
        <title>Complete Genome Sequence of Bacillus thuringiensis type Strain ATCC 10792.</title>
        <authorList>
            <person name="Oh D.-H."/>
            <person name="Park B.-J."/>
            <person name="Shuai W."/>
            <person name="Chelliah R."/>
        </authorList>
    </citation>
    <scope>NUCLEOTIDE SEQUENCE [LARGE SCALE GENOMIC DNA]</scope>
    <source>
        <strain evidence="2 3">ATCC 10792</strain>
    </source>
</reference>
<dbReference type="Pfam" id="PF01381">
    <property type="entry name" value="HTH_3"/>
    <property type="match status" value="1"/>
</dbReference>
<dbReference type="GO" id="GO:0003677">
    <property type="term" value="F:DNA binding"/>
    <property type="evidence" value="ECO:0007669"/>
    <property type="project" value="InterPro"/>
</dbReference>
<keyword evidence="3" id="KW-1185">Reference proteome</keyword>
<dbReference type="InterPro" id="IPR010982">
    <property type="entry name" value="Lambda_DNA-bd_dom_sf"/>
</dbReference>
<dbReference type="GeneID" id="67466987"/>
<feature type="domain" description="HTH cro/C1-type" evidence="1">
    <location>
        <begin position="14"/>
        <end position="48"/>
    </location>
</feature>
<dbReference type="Proteomes" id="UP000194143">
    <property type="component" value="Chromosome"/>
</dbReference>
<proteinExistence type="predicted"/>
<dbReference type="AlphaFoldDB" id="A0A1B1L6G5"/>
<evidence type="ECO:0000313" key="2">
    <source>
        <dbReference type="EMBL" id="ARP58020.1"/>
    </source>
</evidence>